<dbReference type="InterPro" id="IPR000326">
    <property type="entry name" value="PAP2/HPO"/>
</dbReference>
<keyword evidence="1" id="KW-0472">Membrane</keyword>
<dbReference type="OrthoDB" id="7348799at2"/>
<feature type="domain" description="Phosphatidic acid phosphatase type 2/haloperoxidase" evidence="2">
    <location>
        <begin position="107"/>
        <end position="236"/>
    </location>
</feature>
<dbReference type="EMBL" id="LDJJ01000068">
    <property type="protein sequence ID" value="KRG64028.1"/>
    <property type="molecule type" value="Genomic_DNA"/>
</dbReference>
<feature type="transmembrane region" description="Helical" evidence="1">
    <location>
        <begin position="218"/>
        <end position="237"/>
    </location>
</feature>
<dbReference type="CDD" id="cd03396">
    <property type="entry name" value="PAP2_like_6"/>
    <property type="match status" value="1"/>
</dbReference>
<dbReference type="Pfam" id="PF01569">
    <property type="entry name" value="PAP2"/>
    <property type="match status" value="1"/>
</dbReference>
<feature type="transmembrane region" description="Helical" evidence="1">
    <location>
        <begin position="108"/>
        <end position="127"/>
    </location>
</feature>
<dbReference type="Proteomes" id="UP000051863">
    <property type="component" value="Unassembled WGS sequence"/>
</dbReference>
<dbReference type="AlphaFoldDB" id="A0A0R0C296"/>
<keyword evidence="1" id="KW-0812">Transmembrane</keyword>
<dbReference type="InterPro" id="IPR036938">
    <property type="entry name" value="PAP2/HPO_sf"/>
</dbReference>
<evidence type="ECO:0000259" key="2">
    <source>
        <dbReference type="Pfam" id="PF01569"/>
    </source>
</evidence>
<dbReference type="SUPFAM" id="SSF48317">
    <property type="entry name" value="Acid phosphatase/Vanadium-dependent haloperoxidase"/>
    <property type="match status" value="1"/>
</dbReference>
<keyword evidence="4" id="KW-1185">Reference proteome</keyword>
<keyword evidence="1" id="KW-1133">Transmembrane helix</keyword>
<protein>
    <recommendedName>
        <fullName evidence="2">Phosphatidic acid phosphatase type 2/haloperoxidase domain-containing protein</fullName>
    </recommendedName>
</protein>
<feature type="transmembrane region" description="Helical" evidence="1">
    <location>
        <begin position="155"/>
        <end position="179"/>
    </location>
</feature>
<reference evidence="3 4" key="1">
    <citation type="submission" date="2015-05" db="EMBL/GenBank/DDBJ databases">
        <title>Genome sequencing and analysis of members of genus Stenotrophomonas.</title>
        <authorList>
            <person name="Patil P.P."/>
            <person name="Midha S."/>
            <person name="Patil P.B."/>
        </authorList>
    </citation>
    <scope>NUCLEOTIDE SEQUENCE [LARGE SCALE GENOMIC DNA]</scope>
    <source>
        <strain evidence="3 4">DSM 18941</strain>
    </source>
</reference>
<name>A0A0R0C296_9GAMM</name>
<accession>A0A0R0C296</accession>
<organism evidence="3 4">
    <name type="scientific">Stenotrophomonas terrae</name>
    <dbReference type="NCBI Taxonomy" id="405446"/>
    <lineage>
        <taxon>Bacteria</taxon>
        <taxon>Pseudomonadati</taxon>
        <taxon>Pseudomonadota</taxon>
        <taxon>Gammaproteobacteria</taxon>
        <taxon>Lysobacterales</taxon>
        <taxon>Lysobacteraceae</taxon>
        <taxon>Stenotrophomonas</taxon>
    </lineage>
</organism>
<gene>
    <name evidence="3" type="ORF">ABB27_16950</name>
</gene>
<sequence length="257" mass="28242">MPQSPAPLTAPLQPASRTRFAAQALWLPLLLALAASAALMAGGGDQWLADQLFQLQGQQWAAKNAWWSAHLVHKGGRNLSFLMAALVLLALIRSSLHPRWKPLRRPLGYLLLSVALSTGIIALLKSWTHMDCPWDLQRYGGLRPFIGLFEQRPVLLGHASCFPGGHSGSAYAWIAAYFFMLQVRPQWRRPALLIPLAIGIVFGLTQQLRGAHFLSHDLWSLAISWSVAVLLYAWMFAPSLATARAPRPVTTTAGETA</sequence>
<feature type="transmembrane region" description="Helical" evidence="1">
    <location>
        <begin position="191"/>
        <end position="212"/>
    </location>
</feature>
<dbReference type="PATRIC" id="fig|405446.3.peg.3278"/>
<comment type="caution">
    <text evidence="3">The sequence shown here is derived from an EMBL/GenBank/DDBJ whole genome shotgun (WGS) entry which is preliminary data.</text>
</comment>
<evidence type="ECO:0000313" key="3">
    <source>
        <dbReference type="EMBL" id="KRG64028.1"/>
    </source>
</evidence>
<proteinExistence type="predicted"/>
<dbReference type="RefSeq" id="WP_057630097.1">
    <property type="nucleotide sequence ID" value="NZ_LDJJ01000068.1"/>
</dbReference>
<feature type="transmembrane region" description="Helical" evidence="1">
    <location>
        <begin position="20"/>
        <end position="41"/>
    </location>
</feature>
<evidence type="ECO:0000256" key="1">
    <source>
        <dbReference type="SAM" id="Phobius"/>
    </source>
</evidence>
<evidence type="ECO:0000313" key="4">
    <source>
        <dbReference type="Proteomes" id="UP000051863"/>
    </source>
</evidence>
<feature type="transmembrane region" description="Helical" evidence="1">
    <location>
        <begin position="79"/>
        <end position="96"/>
    </location>
</feature>